<name>A0ABZ1YT59_9NOCA</name>
<dbReference type="PANTHER" id="PTHR21661:SF35">
    <property type="entry name" value="EPOXIDE HYDROLASE"/>
    <property type="match status" value="1"/>
</dbReference>
<comment type="similarity">
    <text evidence="1">Belongs to the peptidase S33 family.</text>
</comment>
<dbReference type="InterPro" id="IPR029058">
    <property type="entry name" value="AB_hydrolase_fold"/>
</dbReference>
<dbReference type="InterPro" id="IPR010497">
    <property type="entry name" value="Epoxide_hydro_N"/>
</dbReference>
<reference evidence="5" key="1">
    <citation type="submission" date="2022-10" db="EMBL/GenBank/DDBJ databases">
        <title>The complete genomes of actinobacterial strains from the NBC collection.</title>
        <authorList>
            <person name="Joergensen T.S."/>
            <person name="Alvarez Arevalo M."/>
            <person name="Sterndorff E.B."/>
            <person name="Faurdal D."/>
            <person name="Vuksanovic O."/>
            <person name="Mourched A.-S."/>
            <person name="Charusanti P."/>
            <person name="Shaw S."/>
            <person name="Blin K."/>
            <person name="Weber T."/>
        </authorList>
    </citation>
    <scope>NUCLEOTIDE SEQUENCE</scope>
    <source>
        <strain evidence="5">NBC_01482</strain>
    </source>
</reference>
<dbReference type="SUPFAM" id="SSF53474">
    <property type="entry name" value="alpha/beta-Hydrolases"/>
    <property type="match status" value="1"/>
</dbReference>
<feature type="domain" description="Epoxide hydrolase N-terminal" evidence="4">
    <location>
        <begin position="7"/>
        <end position="114"/>
    </location>
</feature>
<keyword evidence="2" id="KW-0058">Aromatic hydrocarbons catabolism</keyword>
<evidence type="ECO:0000256" key="3">
    <source>
        <dbReference type="ARBA" id="ARBA00022801"/>
    </source>
</evidence>
<keyword evidence="3 5" id="KW-0378">Hydrolase</keyword>
<dbReference type="RefSeq" id="WP_329408811.1">
    <property type="nucleotide sequence ID" value="NZ_CP109441.1"/>
</dbReference>
<proteinExistence type="inferred from homology"/>
<dbReference type="EMBL" id="CP109441">
    <property type="protein sequence ID" value="WUV45460.1"/>
    <property type="molecule type" value="Genomic_DNA"/>
</dbReference>
<sequence>MTKTEPIRPFRIDIPQAELDELRARLASARLPHSVPGTESDWGRGIAPDYLRELAEYWRDGFDWRAQEAKLNAYDQFATEIDGQTIHFFHVRSPEPDAVPLLITHGYPSSVVEFLELIGPLTDPRAHGGDPADAFHVVIPSLPGFGFSTPLASTGWELARTTEAFAELMARLGYEKFVAQGGDIGAGVTGRLAATHPERVIATHVNSDRGSLGLVGEQLPMPDGLTEDELAAIEAARARWSQQKGYLVLQTTQPNAIAAALTDSPIAQLAWIAEKFQVWTDPSRATGEAVDRDLLLTNISVYWFTRSGASAAQFLWETAHSGMDWVASSGVPQGWAVFNTDPLMRRVMNPDGYIEHFSEYAEGGHFAALEQPQLLVDDIRTFFRAYRG</sequence>
<dbReference type="GO" id="GO:0016787">
    <property type="term" value="F:hydrolase activity"/>
    <property type="evidence" value="ECO:0007669"/>
    <property type="project" value="UniProtKB-KW"/>
</dbReference>
<gene>
    <name evidence="5" type="ORF">OG563_41225</name>
</gene>
<dbReference type="InterPro" id="IPR000639">
    <property type="entry name" value="Epox_hydrolase-like"/>
</dbReference>
<dbReference type="Gene3D" id="3.40.50.1820">
    <property type="entry name" value="alpha/beta hydrolase"/>
    <property type="match status" value="1"/>
</dbReference>
<dbReference type="PRINTS" id="PR00412">
    <property type="entry name" value="EPOXHYDRLASE"/>
</dbReference>
<dbReference type="PIRSF" id="PIRSF001112">
    <property type="entry name" value="Epoxide_hydrolase"/>
    <property type="match status" value="1"/>
</dbReference>
<protein>
    <submittedName>
        <fullName evidence="5">Epoxide hydrolase 1</fullName>
    </submittedName>
</protein>
<evidence type="ECO:0000259" key="4">
    <source>
        <dbReference type="Pfam" id="PF06441"/>
    </source>
</evidence>
<evidence type="ECO:0000313" key="6">
    <source>
        <dbReference type="Proteomes" id="UP001432062"/>
    </source>
</evidence>
<evidence type="ECO:0000313" key="5">
    <source>
        <dbReference type="EMBL" id="WUV45460.1"/>
    </source>
</evidence>
<dbReference type="InterPro" id="IPR016292">
    <property type="entry name" value="Epoxide_hydrolase"/>
</dbReference>
<evidence type="ECO:0000256" key="2">
    <source>
        <dbReference type="ARBA" id="ARBA00022797"/>
    </source>
</evidence>
<accession>A0ABZ1YT59</accession>
<dbReference type="Proteomes" id="UP001432062">
    <property type="component" value="Chromosome"/>
</dbReference>
<keyword evidence="6" id="KW-1185">Reference proteome</keyword>
<dbReference type="PANTHER" id="PTHR21661">
    <property type="entry name" value="EPOXIDE HYDROLASE 1-RELATED"/>
    <property type="match status" value="1"/>
</dbReference>
<dbReference type="Pfam" id="PF06441">
    <property type="entry name" value="EHN"/>
    <property type="match status" value="1"/>
</dbReference>
<evidence type="ECO:0000256" key="1">
    <source>
        <dbReference type="ARBA" id="ARBA00010088"/>
    </source>
</evidence>
<organism evidence="5 6">
    <name type="scientific">Nocardia vinacea</name>
    <dbReference type="NCBI Taxonomy" id="96468"/>
    <lineage>
        <taxon>Bacteria</taxon>
        <taxon>Bacillati</taxon>
        <taxon>Actinomycetota</taxon>
        <taxon>Actinomycetes</taxon>
        <taxon>Mycobacteriales</taxon>
        <taxon>Nocardiaceae</taxon>
        <taxon>Nocardia</taxon>
    </lineage>
</organism>